<evidence type="ECO:0000256" key="1">
    <source>
        <dbReference type="ARBA" id="ARBA00001927"/>
    </source>
</evidence>
<dbReference type="PROSITE" id="PS51379">
    <property type="entry name" value="4FE4S_FER_2"/>
    <property type="match status" value="1"/>
</dbReference>
<reference evidence="10 11" key="1">
    <citation type="submission" date="2021-07" db="EMBL/GenBank/DDBJ databases">
        <title>Complete genome sequence of nontuberculous Mycobacterium sp. TY59.</title>
        <authorList>
            <person name="Fukushima K."/>
        </authorList>
    </citation>
    <scope>NUCLEOTIDE SEQUENCE [LARGE SCALE GENOMIC DNA]</scope>
    <source>
        <strain evidence="10 11">TY59</strain>
    </source>
</reference>
<dbReference type="InterPro" id="IPR017896">
    <property type="entry name" value="4Fe4S_Fe-S-bd"/>
</dbReference>
<dbReference type="InterPro" id="IPR051269">
    <property type="entry name" value="Fe-S_cluster_ET"/>
</dbReference>
<evidence type="ECO:0000256" key="7">
    <source>
        <dbReference type="ARBA" id="ARBA00023291"/>
    </source>
</evidence>
<dbReference type="PANTHER" id="PTHR36923">
    <property type="entry name" value="FERREDOXIN"/>
    <property type="match status" value="1"/>
</dbReference>
<evidence type="ECO:0000256" key="6">
    <source>
        <dbReference type="ARBA" id="ARBA00023014"/>
    </source>
</evidence>
<dbReference type="PRINTS" id="PR00352">
    <property type="entry name" value="3FE4SFRDOXIN"/>
</dbReference>
<comment type="function">
    <text evidence="8">Ferredoxins are iron-sulfur proteins that transfer electrons in a wide variety of metabolic reactions.</text>
</comment>
<keyword evidence="2 8" id="KW-0813">Transport</keyword>
<proteinExistence type="predicted"/>
<evidence type="ECO:0000256" key="8">
    <source>
        <dbReference type="RuleBase" id="RU368020"/>
    </source>
</evidence>
<dbReference type="Gene3D" id="3.30.70.20">
    <property type="match status" value="1"/>
</dbReference>
<keyword evidence="7" id="KW-0003">3Fe-4S</keyword>
<comment type="cofactor">
    <cofactor evidence="1">
        <name>[3Fe-4S] cluster</name>
        <dbReference type="ChEBI" id="CHEBI:21137"/>
    </cofactor>
</comment>
<keyword evidence="3 8" id="KW-0479">Metal-binding</keyword>
<dbReference type="SUPFAM" id="SSF54862">
    <property type="entry name" value="4Fe-4S ferredoxins"/>
    <property type="match status" value="1"/>
</dbReference>
<evidence type="ECO:0000256" key="3">
    <source>
        <dbReference type="ARBA" id="ARBA00022723"/>
    </source>
</evidence>
<evidence type="ECO:0000313" key="11">
    <source>
        <dbReference type="Proteomes" id="UP000826012"/>
    </source>
</evidence>
<evidence type="ECO:0000256" key="4">
    <source>
        <dbReference type="ARBA" id="ARBA00022982"/>
    </source>
</evidence>
<dbReference type="PANTHER" id="PTHR36923:SF3">
    <property type="entry name" value="FERREDOXIN"/>
    <property type="match status" value="1"/>
</dbReference>
<evidence type="ECO:0000256" key="5">
    <source>
        <dbReference type="ARBA" id="ARBA00023004"/>
    </source>
</evidence>
<evidence type="ECO:0000313" key="10">
    <source>
        <dbReference type="EMBL" id="BCZ21980.1"/>
    </source>
</evidence>
<dbReference type="EMBL" id="AP024828">
    <property type="protein sequence ID" value="BCZ21980.1"/>
    <property type="molecule type" value="Genomic_DNA"/>
</dbReference>
<name>A0ABM7SPK7_9MYCO</name>
<feature type="domain" description="4Fe-4S ferredoxin-type" evidence="9">
    <location>
        <begin position="3"/>
        <end position="31"/>
    </location>
</feature>
<dbReference type="InterPro" id="IPR001080">
    <property type="entry name" value="3Fe4S_ferredoxin"/>
</dbReference>
<keyword evidence="4 8" id="KW-0249">Electron transport</keyword>
<reference evidence="10 11" key="2">
    <citation type="submission" date="2021-07" db="EMBL/GenBank/DDBJ databases">
        <authorList>
            <person name="Matsumoto Y."/>
            <person name="Motooka D."/>
            <person name="Nakamura S."/>
        </authorList>
    </citation>
    <scope>NUCLEOTIDE SEQUENCE [LARGE SCALE GENOMIC DNA]</scope>
    <source>
        <strain evidence="10 11">TY59</strain>
    </source>
</reference>
<gene>
    <name evidence="10" type="ORF">MTY59_18350</name>
</gene>
<dbReference type="Pfam" id="PF13459">
    <property type="entry name" value="Fer4_15"/>
    <property type="match status" value="1"/>
</dbReference>
<accession>A0ABM7SPK7</accession>
<keyword evidence="5 8" id="KW-0408">Iron</keyword>
<evidence type="ECO:0000256" key="2">
    <source>
        <dbReference type="ARBA" id="ARBA00022448"/>
    </source>
</evidence>
<keyword evidence="6 8" id="KW-0411">Iron-sulfur</keyword>
<evidence type="ECO:0000259" key="9">
    <source>
        <dbReference type="PROSITE" id="PS51379"/>
    </source>
</evidence>
<protein>
    <recommendedName>
        <fullName evidence="8">Ferredoxin</fullName>
    </recommendedName>
</protein>
<keyword evidence="11" id="KW-1185">Reference proteome</keyword>
<sequence length="74" mass="8076">MTMKVRVDAGLCEGHGQCVSAAPQVFEMADSDEYAHVVLESPPESMRGEVEFAQKLCPTKAVIVEDKRAQGFYG</sequence>
<dbReference type="Proteomes" id="UP000826012">
    <property type="component" value="Chromosome"/>
</dbReference>
<organism evidence="10 11">
    <name type="scientific">Mycobacterium senriense</name>
    <dbReference type="NCBI Taxonomy" id="2775496"/>
    <lineage>
        <taxon>Bacteria</taxon>
        <taxon>Bacillati</taxon>
        <taxon>Actinomycetota</taxon>
        <taxon>Actinomycetes</taxon>
        <taxon>Mycobacteriales</taxon>
        <taxon>Mycobacteriaceae</taxon>
        <taxon>Mycobacterium</taxon>
        <taxon>Mycobacterium avium complex (MAC)</taxon>
    </lineage>
</organism>